<evidence type="ECO:0000313" key="1">
    <source>
        <dbReference type="EMBL" id="MBG3878999.1"/>
    </source>
</evidence>
<organism evidence="1 2">
    <name type="scientific">Nitratidesulfovibrio oxamicus</name>
    <dbReference type="NCBI Taxonomy" id="32016"/>
    <lineage>
        <taxon>Bacteria</taxon>
        <taxon>Pseudomonadati</taxon>
        <taxon>Thermodesulfobacteriota</taxon>
        <taxon>Desulfovibrionia</taxon>
        <taxon>Desulfovibrionales</taxon>
        <taxon>Desulfovibrionaceae</taxon>
        <taxon>Nitratidesulfovibrio</taxon>
    </lineage>
</organism>
<gene>
    <name evidence="1" type="ORF">FVW20_18870</name>
</gene>
<proteinExistence type="predicted"/>
<dbReference type="Proteomes" id="UP001194469">
    <property type="component" value="Unassembled WGS sequence"/>
</dbReference>
<evidence type="ECO:0000313" key="2">
    <source>
        <dbReference type="Proteomes" id="UP001194469"/>
    </source>
</evidence>
<dbReference type="RefSeq" id="WP_196610774.1">
    <property type="nucleotide sequence ID" value="NZ_VRYY01000807.1"/>
</dbReference>
<name>A0ABS0J9H9_9BACT</name>
<protein>
    <submittedName>
        <fullName evidence="1">Uncharacterized protein</fullName>
    </submittedName>
</protein>
<accession>A0ABS0J9H9</accession>
<dbReference type="EMBL" id="VRYY01000807">
    <property type="protein sequence ID" value="MBG3878999.1"/>
    <property type="molecule type" value="Genomic_DNA"/>
</dbReference>
<reference evidence="1 2" key="1">
    <citation type="submission" date="2019-08" db="EMBL/GenBank/DDBJ databases">
        <authorList>
            <person name="Luo N."/>
        </authorList>
    </citation>
    <scope>NUCLEOTIDE SEQUENCE [LARGE SCALE GENOMIC DNA]</scope>
    <source>
        <strain evidence="1 2">NCIMB 9442</strain>
    </source>
</reference>
<comment type="caution">
    <text evidence="1">The sequence shown here is derived from an EMBL/GenBank/DDBJ whole genome shotgun (WGS) entry which is preliminary data.</text>
</comment>
<sequence>MNITATILSDKIREIHPALDRHGIALHVSFDDGKDAWIIRLRKNGNELWTHLNAADAAKCLDGIECVHLGVQVGQFINYYCDGPVAACAA</sequence>
<keyword evidence="2" id="KW-1185">Reference proteome</keyword>